<sequence length="205" mass="23128">MISYVKGQLTTLDEGSITIETGGIGYEVLCANPYHFQDAMNNEVKVHTYHYIREDNQSLYGFKKREDKQLFAQLLNVSGIGPKGALAILGTVSVPEFVSAIEQEDDKYLTKFPGVGKKTARQMILDLKGKLIVWLPDEDNEDTLFYKEDLTSKEKRAVVDDAIEALKALGYTEKEVKFVRTELEKAKHGSVDDYVRQGLQLLMKS</sequence>
<evidence type="ECO:0000256" key="1">
    <source>
        <dbReference type="ARBA" id="ARBA00022490"/>
    </source>
</evidence>
<keyword evidence="4" id="KW-0186">Copper</keyword>
<dbReference type="InterPro" id="IPR011114">
    <property type="entry name" value="RuvA_C"/>
</dbReference>
<dbReference type="Pfam" id="PF14520">
    <property type="entry name" value="HHH_5"/>
    <property type="match status" value="1"/>
</dbReference>
<dbReference type="InterPro" id="IPR036267">
    <property type="entry name" value="RuvA_C_sf"/>
</dbReference>
<keyword evidence="6 8" id="KW-0233">DNA recombination</keyword>
<feature type="region of interest" description="Domain III" evidence="8">
    <location>
        <begin position="159"/>
        <end position="205"/>
    </location>
</feature>
<evidence type="ECO:0000259" key="9">
    <source>
        <dbReference type="SMART" id="SM00278"/>
    </source>
</evidence>
<dbReference type="HAMAP" id="MF_00031">
    <property type="entry name" value="DNA_HJ_migration_RuvA"/>
    <property type="match status" value="1"/>
</dbReference>
<dbReference type="STRING" id="240303.SAMN05421677_11043"/>
<evidence type="ECO:0000256" key="7">
    <source>
        <dbReference type="ARBA" id="ARBA00023204"/>
    </source>
</evidence>
<keyword evidence="2" id="KW-0479">Metal-binding</keyword>
<dbReference type="RefSeq" id="WP_089652645.1">
    <property type="nucleotide sequence ID" value="NZ_FNIZ01000010.1"/>
</dbReference>
<keyword evidence="10" id="KW-0067">ATP-binding</keyword>
<dbReference type="InterPro" id="IPR000085">
    <property type="entry name" value="RuvA"/>
</dbReference>
<dbReference type="GO" id="GO:0046872">
    <property type="term" value="F:metal ion binding"/>
    <property type="evidence" value="ECO:0007669"/>
    <property type="project" value="UniProtKB-KW"/>
</dbReference>
<name>A0A1H0P241_HALAD</name>
<dbReference type="GO" id="GO:0009378">
    <property type="term" value="F:four-way junction helicase activity"/>
    <property type="evidence" value="ECO:0007669"/>
    <property type="project" value="InterPro"/>
</dbReference>
<dbReference type="AlphaFoldDB" id="A0A1H0P241"/>
<dbReference type="SUPFAM" id="SSF50249">
    <property type="entry name" value="Nucleic acid-binding proteins"/>
    <property type="match status" value="1"/>
</dbReference>
<dbReference type="GO" id="GO:0048476">
    <property type="term" value="C:Holliday junction resolvase complex"/>
    <property type="evidence" value="ECO:0007669"/>
    <property type="project" value="UniProtKB-UniRule"/>
</dbReference>
<protein>
    <recommendedName>
        <fullName evidence="8">Holliday junction branch migration complex subunit RuvA</fullName>
    </recommendedName>
</protein>
<feature type="domain" description="Helix-hairpin-helix DNA-binding motif class 1" evidence="9">
    <location>
        <begin position="72"/>
        <end position="91"/>
    </location>
</feature>
<dbReference type="Gene3D" id="1.10.8.10">
    <property type="entry name" value="DNA helicase RuvA subunit, C-terminal domain"/>
    <property type="match status" value="1"/>
</dbReference>
<dbReference type="InterPro" id="IPR013849">
    <property type="entry name" value="DNA_helicase_Holl-junc_RuvA_I"/>
</dbReference>
<dbReference type="Proteomes" id="UP000198860">
    <property type="component" value="Unassembled WGS sequence"/>
</dbReference>
<comment type="subunit">
    <text evidence="8">Homotetramer. Forms an RuvA(8)-RuvB(12)-Holliday junction (HJ) complex. HJ DNA is sandwiched between 2 RuvA tetramers; dsDNA enters through RuvA and exits via RuvB. An RuvB hexamer assembles on each DNA strand where it exits the tetramer. Each RuvB hexamer is contacted by two RuvA subunits (via domain III) on 2 adjacent RuvB subunits; this complex drives branch migration. In the full resolvosome a probable DNA-RuvA(4)-RuvB(12)-RuvC(2) complex forms which resolves the HJ.</text>
</comment>
<dbReference type="GO" id="GO:0005524">
    <property type="term" value="F:ATP binding"/>
    <property type="evidence" value="ECO:0007669"/>
    <property type="project" value="InterPro"/>
</dbReference>
<dbReference type="SUPFAM" id="SSF47781">
    <property type="entry name" value="RuvA domain 2-like"/>
    <property type="match status" value="1"/>
</dbReference>
<keyword evidence="10" id="KW-0347">Helicase</keyword>
<dbReference type="EMBL" id="FNIZ01000010">
    <property type="protein sequence ID" value="SDO99082.1"/>
    <property type="molecule type" value="Genomic_DNA"/>
</dbReference>
<dbReference type="SUPFAM" id="SSF46929">
    <property type="entry name" value="DNA helicase RuvA subunit, C-terminal domain"/>
    <property type="match status" value="1"/>
</dbReference>
<dbReference type="InterPro" id="IPR028871">
    <property type="entry name" value="BlueCu_1_BS"/>
</dbReference>
<comment type="similarity">
    <text evidence="8">Belongs to the RuvA family.</text>
</comment>
<keyword evidence="5 8" id="KW-0238">DNA-binding</keyword>
<keyword evidence="3 8" id="KW-0227">DNA damage</keyword>
<dbReference type="Pfam" id="PF01330">
    <property type="entry name" value="RuvA_N"/>
    <property type="match status" value="1"/>
</dbReference>
<dbReference type="SMART" id="SM00278">
    <property type="entry name" value="HhH1"/>
    <property type="match status" value="2"/>
</dbReference>
<dbReference type="Pfam" id="PF07499">
    <property type="entry name" value="RuvA_C"/>
    <property type="match status" value="1"/>
</dbReference>
<dbReference type="InterPro" id="IPR010994">
    <property type="entry name" value="RuvA_2-like"/>
</dbReference>
<dbReference type="Gene3D" id="2.40.50.140">
    <property type="entry name" value="Nucleic acid-binding proteins"/>
    <property type="match status" value="1"/>
</dbReference>
<dbReference type="GO" id="GO:0006281">
    <property type="term" value="P:DNA repair"/>
    <property type="evidence" value="ECO:0007669"/>
    <property type="project" value="UniProtKB-UniRule"/>
</dbReference>
<gene>
    <name evidence="8" type="primary">ruvA</name>
    <name evidence="10" type="ORF">SAMN05421677_11043</name>
</gene>
<evidence type="ECO:0000256" key="8">
    <source>
        <dbReference type="HAMAP-Rule" id="MF_00031"/>
    </source>
</evidence>
<comment type="subcellular location">
    <subcellularLocation>
        <location evidence="8">Cytoplasm</location>
    </subcellularLocation>
</comment>
<dbReference type="NCBIfam" id="TIGR00084">
    <property type="entry name" value="ruvA"/>
    <property type="match status" value="1"/>
</dbReference>
<dbReference type="GO" id="GO:0009379">
    <property type="term" value="C:Holliday junction helicase complex"/>
    <property type="evidence" value="ECO:0007669"/>
    <property type="project" value="InterPro"/>
</dbReference>
<dbReference type="OrthoDB" id="5293449at2"/>
<evidence type="ECO:0000313" key="11">
    <source>
        <dbReference type="Proteomes" id="UP000198860"/>
    </source>
</evidence>
<keyword evidence="10" id="KW-0547">Nucleotide-binding</keyword>
<evidence type="ECO:0000256" key="6">
    <source>
        <dbReference type="ARBA" id="ARBA00023172"/>
    </source>
</evidence>
<keyword evidence="10" id="KW-0378">Hydrolase</keyword>
<dbReference type="GO" id="GO:0006310">
    <property type="term" value="P:DNA recombination"/>
    <property type="evidence" value="ECO:0007669"/>
    <property type="project" value="UniProtKB-UniRule"/>
</dbReference>
<dbReference type="GO" id="GO:0005737">
    <property type="term" value="C:cytoplasm"/>
    <property type="evidence" value="ECO:0007669"/>
    <property type="project" value="UniProtKB-SubCell"/>
</dbReference>
<comment type="domain">
    <text evidence="8">Has three domains with a flexible linker between the domains II and III and assumes an 'L' shape. Domain III is highly mobile and contacts RuvB.</text>
</comment>
<evidence type="ECO:0000313" key="10">
    <source>
        <dbReference type="EMBL" id="SDO99082.1"/>
    </source>
</evidence>
<dbReference type="GO" id="GO:0000400">
    <property type="term" value="F:four-way junction DNA binding"/>
    <property type="evidence" value="ECO:0007669"/>
    <property type="project" value="UniProtKB-UniRule"/>
</dbReference>
<evidence type="ECO:0000256" key="2">
    <source>
        <dbReference type="ARBA" id="ARBA00022723"/>
    </source>
</evidence>
<evidence type="ECO:0000256" key="4">
    <source>
        <dbReference type="ARBA" id="ARBA00023008"/>
    </source>
</evidence>
<keyword evidence="1 8" id="KW-0963">Cytoplasm</keyword>
<dbReference type="InterPro" id="IPR003583">
    <property type="entry name" value="Hlx-hairpin-Hlx_DNA-bd_motif"/>
</dbReference>
<dbReference type="PROSITE" id="PS00196">
    <property type="entry name" value="COPPER_BLUE"/>
    <property type="match status" value="1"/>
</dbReference>
<dbReference type="CDD" id="cd14332">
    <property type="entry name" value="UBA_RuvA_C"/>
    <property type="match status" value="1"/>
</dbReference>
<organism evidence="10 11">
    <name type="scientific">Halobacillus aidingensis</name>
    <dbReference type="NCBI Taxonomy" id="240303"/>
    <lineage>
        <taxon>Bacteria</taxon>
        <taxon>Bacillati</taxon>
        <taxon>Bacillota</taxon>
        <taxon>Bacilli</taxon>
        <taxon>Bacillales</taxon>
        <taxon>Bacillaceae</taxon>
        <taxon>Halobacillus</taxon>
    </lineage>
</organism>
<evidence type="ECO:0000256" key="3">
    <source>
        <dbReference type="ARBA" id="ARBA00022763"/>
    </source>
</evidence>
<feature type="domain" description="Helix-hairpin-helix DNA-binding motif class 1" evidence="9">
    <location>
        <begin position="107"/>
        <end position="126"/>
    </location>
</feature>
<keyword evidence="11" id="KW-1185">Reference proteome</keyword>
<dbReference type="InterPro" id="IPR012340">
    <property type="entry name" value="NA-bd_OB-fold"/>
</dbReference>
<reference evidence="11" key="1">
    <citation type="submission" date="2016-10" db="EMBL/GenBank/DDBJ databases">
        <authorList>
            <person name="Varghese N."/>
            <person name="Submissions S."/>
        </authorList>
    </citation>
    <scope>NUCLEOTIDE SEQUENCE [LARGE SCALE GENOMIC DNA]</scope>
    <source>
        <strain evidence="11">CGMCC 1.3703</strain>
    </source>
</reference>
<dbReference type="Gene3D" id="1.10.150.20">
    <property type="entry name" value="5' to 3' exonuclease, C-terminal subdomain"/>
    <property type="match status" value="1"/>
</dbReference>
<proteinExistence type="inferred from homology"/>
<accession>A0A1H0P241</accession>
<keyword evidence="7 8" id="KW-0234">DNA repair</keyword>
<comment type="caution">
    <text evidence="8">Lacks conserved residue(s) required for the propagation of feature annotation.</text>
</comment>
<comment type="function">
    <text evidence="8">The RuvA-RuvB-RuvC complex processes Holliday junction (HJ) DNA during genetic recombination and DNA repair, while the RuvA-RuvB complex plays an important role in the rescue of blocked DNA replication forks via replication fork reversal (RFR). RuvA specifically binds to HJ cruciform DNA, conferring on it an open structure. The RuvB hexamer acts as an ATP-dependent pump, pulling dsDNA into and through the RuvAB complex. HJ branch migration allows RuvC to scan DNA until it finds its consensus sequence, where it cleaves and resolves the cruciform DNA.</text>
</comment>
<evidence type="ECO:0000256" key="5">
    <source>
        <dbReference type="ARBA" id="ARBA00023125"/>
    </source>
</evidence>